<gene>
    <name evidence="1" type="ORF">D0962_34900</name>
</gene>
<comment type="caution">
    <text evidence="1">The sequence shown here is derived from an EMBL/GenBank/DDBJ whole genome shotgun (WGS) entry which is preliminary data.</text>
</comment>
<sequence>MDALSKLLTSKEQAIRVVAVNSGEIQRVDISFGKIPTEDQLEPVSRLIGVGASLEVFSTATFKPLDLKSTVFDPKEVAIALSKTWKEQGYQVEVELPK</sequence>
<proteinExistence type="predicted"/>
<dbReference type="RefSeq" id="WP_163671161.1">
    <property type="nucleotide sequence ID" value="NZ_QZCE01000002.1"/>
</dbReference>
<dbReference type="Proteomes" id="UP000473574">
    <property type="component" value="Unassembled WGS sequence"/>
</dbReference>
<evidence type="ECO:0000313" key="1">
    <source>
        <dbReference type="EMBL" id="NEZ67884.1"/>
    </source>
</evidence>
<evidence type="ECO:0000313" key="2">
    <source>
        <dbReference type="Proteomes" id="UP000473574"/>
    </source>
</evidence>
<dbReference type="AlphaFoldDB" id="A0A6M0SHQ0"/>
<organism evidence="1 2">
    <name type="scientific">Adonisia turfae CCMR0082</name>
    <dbReference type="NCBI Taxonomy" id="2304604"/>
    <lineage>
        <taxon>Bacteria</taxon>
        <taxon>Bacillati</taxon>
        <taxon>Cyanobacteriota</taxon>
        <taxon>Adonisia</taxon>
        <taxon>Adonisia turfae</taxon>
    </lineage>
</organism>
<reference evidence="1 2" key="1">
    <citation type="journal article" date="2020" name="Microb. Ecol.">
        <title>Ecogenomics of the Marine Benthic Filamentous Cyanobacterium Adonisia.</title>
        <authorList>
            <person name="Walter J.M."/>
            <person name="Coutinho F.H."/>
            <person name="Leomil L."/>
            <person name="Hargreaves P.I."/>
            <person name="Campeao M.E."/>
            <person name="Vieira V.V."/>
            <person name="Silva B.S."/>
            <person name="Fistarol G.O."/>
            <person name="Salomon P.S."/>
            <person name="Sawabe T."/>
            <person name="Mino S."/>
            <person name="Hosokawa M."/>
            <person name="Miyashita H."/>
            <person name="Maruyama F."/>
            <person name="van Verk M.C."/>
            <person name="Dutilh B.E."/>
            <person name="Thompson C.C."/>
            <person name="Thompson F.L."/>
        </authorList>
    </citation>
    <scope>NUCLEOTIDE SEQUENCE [LARGE SCALE GENOMIC DNA]</scope>
    <source>
        <strain evidence="1 2">CCMR0082</strain>
    </source>
</reference>
<name>A0A6M0SHQ0_9CYAN</name>
<dbReference type="EMBL" id="QZCE01000002">
    <property type="protein sequence ID" value="NEZ67884.1"/>
    <property type="molecule type" value="Genomic_DNA"/>
</dbReference>
<protein>
    <submittedName>
        <fullName evidence="1">Uncharacterized protein</fullName>
    </submittedName>
</protein>
<accession>A0A6M0SHQ0</accession>